<keyword evidence="2" id="KW-1185">Reference proteome</keyword>
<keyword evidence="1" id="KW-0812">Transmembrane</keyword>
<reference evidence="3" key="1">
    <citation type="submission" date="2025-08" db="UniProtKB">
        <authorList>
            <consortium name="RefSeq"/>
        </authorList>
    </citation>
    <scope>IDENTIFICATION</scope>
    <source>
        <tissue evidence="3">Blood</tissue>
    </source>
</reference>
<dbReference type="InterPro" id="IPR027862">
    <property type="entry name" value="DUF4534"/>
</dbReference>
<dbReference type="AlphaFoldDB" id="A0A6J3FUP3"/>
<protein>
    <submittedName>
        <fullName evidence="3">Transmembrane protein 217-like</fullName>
    </submittedName>
</protein>
<gene>
    <name evidence="3" type="primary">LOC116533714</name>
</gene>
<keyword evidence="1" id="KW-0472">Membrane</keyword>
<accession>A0A6J3FUP3</accession>
<organism evidence="2 3">
    <name type="scientific">Sapajus apella</name>
    <name type="common">Brown-capped capuchin</name>
    <name type="synonym">Cebus apella</name>
    <dbReference type="NCBI Taxonomy" id="9515"/>
    <lineage>
        <taxon>Eukaryota</taxon>
        <taxon>Metazoa</taxon>
        <taxon>Chordata</taxon>
        <taxon>Craniata</taxon>
        <taxon>Vertebrata</taxon>
        <taxon>Euteleostomi</taxon>
        <taxon>Mammalia</taxon>
        <taxon>Eutheria</taxon>
        <taxon>Euarchontoglires</taxon>
        <taxon>Primates</taxon>
        <taxon>Haplorrhini</taxon>
        <taxon>Platyrrhini</taxon>
        <taxon>Cebidae</taxon>
        <taxon>Cebinae</taxon>
        <taxon>Sapajus</taxon>
    </lineage>
</organism>
<dbReference type="GeneID" id="116533714"/>
<dbReference type="Proteomes" id="UP000504640">
    <property type="component" value="Unplaced"/>
</dbReference>
<sequence>MNARMVSLVVGIFSVLNTIQFFIFDLNQTTHIGSEDKFSIYTDSKLKLVTWILFHRAEISTALSLTTIVISCFLLYCIYNNIFQGLLIYAMWIITYEFINFSIVLLLNNIIRDEFKQLSHLYLIFQISHMLLHFFCLPFIFKHAYSLYQELPAVKKVARPRSSSTSAVNLRLPVPWRMLYQK</sequence>
<dbReference type="PANTHER" id="PTHR34928:SF3">
    <property type="entry name" value="TRANSMEMBRANE PROTEIN 217B-RELATED"/>
    <property type="match status" value="1"/>
</dbReference>
<dbReference type="Pfam" id="PF15049">
    <property type="entry name" value="DUF4534"/>
    <property type="match status" value="1"/>
</dbReference>
<feature type="transmembrane region" description="Helical" evidence="1">
    <location>
        <begin position="119"/>
        <end position="141"/>
    </location>
</feature>
<evidence type="ECO:0000313" key="2">
    <source>
        <dbReference type="Proteomes" id="UP000504640"/>
    </source>
</evidence>
<feature type="transmembrane region" description="Helical" evidence="1">
    <location>
        <begin position="86"/>
        <end position="107"/>
    </location>
</feature>
<dbReference type="RefSeq" id="XP_032109493.1">
    <property type="nucleotide sequence ID" value="XM_032253602.1"/>
</dbReference>
<evidence type="ECO:0000313" key="3">
    <source>
        <dbReference type="RefSeq" id="XP_032109493.1"/>
    </source>
</evidence>
<dbReference type="PANTHER" id="PTHR34928">
    <property type="entry name" value="TRANSMEMBRANE PROTEIN 217"/>
    <property type="match status" value="1"/>
</dbReference>
<keyword evidence="1" id="KW-1133">Transmembrane helix</keyword>
<evidence type="ECO:0000256" key="1">
    <source>
        <dbReference type="SAM" id="Phobius"/>
    </source>
</evidence>
<proteinExistence type="predicted"/>
<name>A0A6J3FUP3_SAPAP</name>
<feature type="transmembrane region" description="Helical" evidence="1">
    <location>
        <begin position="59"/>
        <end position="79"/>
    </location>
</feature>